<reference evidence="3" key="2">
    <citation type="journal article" date="2024" name="Plant">
        <title>Genomic evolution and insights into agronomic trait innovations of Sesamum species.</title>
        <authorList>
            <person name="Miao H."/>
            <person name="Wang L."/>
            <person name="Qu L."/>
            <person name="Liu H."/>
            <person name="Sun Y."/>
            <person name="Le M."/>
            <person name="Wang Q."/>
            <person name="Wei S."/>
            <person name="Zheng Y."/>
            <person name="Lin W."/>
            <person name="Duan Y."/>
            <person name="Cao H."/>
            <person name="Xiong S."/>
            <person name="Wang X."/>
            <person name="Wei L."/>
            <person name="Li C."/>
            <person name="Ma Q."/>
            <person name="Ju M."/>
            <person name="Zhao R."/>
            <person name="Li G."/>
            <person name="Mu C."/>
            <person name="Tian Q."/>
            <person name="Mei H."/>
            <person name="Zhang T."/>
            <person name="Gao T."/>
            <person name="Zhang H."/>
        </authorList>
    </citation>
    <scope>NUCLEOTIDE SEQUENCE</scope>
    <source>
        <strain evidence="3">K16</strain>
    </source>
</reference>
<dbReference type="Proteomes" id="UP001289374">
    <property type="component" value="Unassembled WGS sequence"/>
</dbReference>
<evidence type="ECO:0000259" key="2">
    <source>
        <dbReference type="SMART" id="SM00959"/>
    </source>
</evidence>
<feature type="domain" description="Rho termination factor-like N-terminal" evidence="2">
    <location>
        <begin position="406"/>
        <end position="444"/>
    </location>
</feature>
<gene>
    <name evidence="3" type="ORF">Sango_0396000</name>
</gene>
<dbReference type="EMBL" id="JACGWL010000002">
    <property type="protein sequence ID" value="KAK4408150.1"/>
    <property type="molecule type" value="Genomic_DNA"/>
</dbReference>
<proteinExistence type="predicted"/>
<dbReference type="InterPro" id="IPR011112">
    <property type="entry name" value="Rho-like_N"/>
</dbReference>
<dbReference type="Gene3D" id="1.10.720.10">
    <property type="match status" value="1"/>
</dbReference>
<organism evidence="3 4">
    <name type="scientific">Sesamum angolense</name>
    <dbReference type="NCBI Taxonomy" id="2727404"/>
    <lineage>
        <taxon>Eukaryota</taxon>
        <taxon>Viridiplantae</taxon>
        <taxon>Streptophyta</taxon>
        <taxon>Embryophyta</taxon>
        <taxon>Tracheophyta</taxon>
        <taxon>Spermatophyta</taxon>
        <taxon>Magnoliopsida</taxon>
        <taxon>eudicotyledons</taxon>
        <taxon>Gunneridae</taxon>
        <taxon>Pentapetalae</taxon>
        <taxon>asterids</taxon>
        <taxon>lamiids</taxon>
        <taxon>Lamiales</taxon>
        <taxon>Pedaliaceae</taxon>
        <taxon>Sesamum</taxon>
    </lineage>
</organism>
<dbReference type="PANTHER" id="PTHR34449">
    <property type="entry name" value="RHO TERMINATION FACTOR"/>
    <property type="match status" value="1"/>
</dbReference>
<dbReference type="PANTHER" id="PTHR34449:SF5">
    <property type="entry name" value="ATP BINDING _ ATPASE"/>
    <property type="match status" value="1"/>
</dbReference>
<feature type="region of interest" description="Disordered" evidence="1">
    <location>
        <begin position="253"/>
        <end position="405"/>
    </location>
</feature>
<reference evidence="3" key="1">
    <citation type="submission" date="2020-06" db="EMBL/GenBank/DDBJ databases">
        <authorList>
            <person name="Li T."/>
            <person name="Hu X."/>
            <person name="Zhang T."/>
            <person name="Song X."/>
            <person name="Zhang H."/>
            <person name="Dai N."/>
            <person name="Sheng W."/>
            <person name="Hou X."/>
            <person name="Wei L."/>
        </authorList>
    </citation>
    <scope>NUCLEOTIDE SEQUENCE</scope>
    <source>
        <strain evidence="3">K16</strain>
        <tissue evidence="3">Leaf</tissue>
    </source>
</reference>
<dbReference type="Pfam" id="PF07498">
    <property type="entry name" value="Rho_N"/>
    <property type="match status" value="1"/>
</dbReference>
<name>A0AAE1XAB5_9LAMI</name>
<sequence>MLELFCNSPSFGVILPSRLHKANENGNGSCLLFSYQKDKISLQEASIPISFLTSLFILCCTAFLNWKFGNVLDMLPDFIAGYGTPDGRCLPCSGVSGRAVGVTPNSFRGDYKLISDVKLLSLRCASRHVSSVCNASSSNYRRNSDFSRQNKHGFSRNRNRHTEERDGYEDIDESETLTSKNGPLLSFAGNQKFQATATPGPREKEIVELFRKVQAQLRERAAMKEEKKVEDSQQKSKESETVDSLLKLLRKHSVQQGKKNTNSASNKDFILDQPEQVEPSTEGSGASISDSNTTVKHEMQESPIPNLGRPRSNFRRRSPVPEIKFQPVYSDDSVDTVSENKLDDTRKGIIEPEADDLHELKIEPNAEPLLSERNAFDEMSEDETSEIYASEHDDEEDEHNLVEASDLSGMKLTELRSLAKSRGVKGFSKLKKKDLVELLSGSSI</sequence>
<evidence type="ECO:0000256" key="1">
    <source>
        <dbReference type="SAM" id="MobiDB-lite"/>
    </source>
</evidence>
<feature type="compositionally biased region" description="Acidic residues" evidence="1">
    <location>
        <begin position="166"/>
        <end position="175"/>
    </location>
</feature>
<protein>
    <submittedName>
        <fullName evidence="3">Rho-N domain-containing protein 1, chloroplastic</fullName>
    </submittedName>
</protein>
<evidence type="ECO:0000313" key="3">
    <source>
        <dbReference type="EMBL" id="KAK4408150.1"/>
    </source>
</evidence>
<evidence type="ECO:0000313" key="4">
    <source>
        <dbReference type="Proteomes" id="UP001289374"/>
    </source>
</evidence>
<feature type="compositionally biased region" description="Basic and acidic residues" evidence="1">
    <location>
        <begin position="338"/>
        <end position="364"/>
    </location>
</feature>
<feature type="region of interest" description="Disordered" evidence="1">
    <location>
        <begin position="136"/>
        <end position="185"/>
    </location>
</feature>
<dbReference type="SMART" id="SM00959">
    <property type="entry name" value="Rho_N"/>
    <property type="match status" value="1"/>
</dbReference>
<keyword evidence="4" id="KW-1185">Reference proteome</keyword>
<feature type="compositionally biased region" description="Basic residues" evidence="1">
    <location>
        <begin position="149"/>
        <end position="159"/>
    </location>
</feature>
<accession>A0AAE1XAB5</accession>
<feature type="compositionally biased region" description="Polar residues" evidence="1">
    <location>
        <begin position="278"/>
        <end position="294"/>
    </location>
</feature>
<comment type="caution">
    <text evidence="3">The sequence shown here is derived from an EMBL/GenBank/DDBJ whole genome shotgun (WGS) entry which is preliminary data.</text>
</comment>
<dbReference type="AlphaFoldDB" id="A0AAE1XAB5"/>
<dbReference type="GO" id="GO:0006353">
    <property type="term" value="P:DNA-templated transcription termination"/>
    <property type="evidence" value="ECO:0007669"/>
    <property type="project" value="InterPro"/>
</dbReference>
<feature type="compositionally biased region" description="Polar residues" evidence="1">
    <location>
        <begin position="254"/>
        <end position="266"/>
    </location>
</feature>